<protein>
    <submittedName>
        <fullName evidence="2">Uncharacterized protein</fullName>
    </submittedName>
</protein>
<keyword evidence="3" id="KW-1185">Reference proteome</keyword>
<accession>A0AAD9RDA3</accession>
<evidence type="ECO:0000313" key="3">
    <source>
        <dbReference type="Proteomes" id="UP001258017"/>
    </source>
</evidence>
<reference evidence="2" key="2">
    <citation type="journal article" date="2023" name="Commun. Biol.">
        <title>Intrasexual cuticular hydrocarbon dimorphism in a wasp sheds light on hydrocarbon biosynthesis genes in Hymenoptera.</title>
        <authorList>
            <person name="Moris V.C."/>
            <person name="Podsiadlowski L."/>
            <person name="Martin S."/>
            <person name="Oeyen J.P."/>
            <person name="Donath A."/>
            <person name="Petersen M."/>
            <person name="Wilbrandt J."/>
            <person name="Misof B."/>
            <person name="Liedtke D."/>
            <person name="Thamm M."/>
            <person name="Scheiner R."/>
            <person name="Schmitt T."/>
            <person name="Niehuis O."/>
        </authorList>
    </citation>
    <scope>NUCLEOTIDE SEQUENCE</scope>
    <source>
        <strain evidence="2">GBR_01_08_01A</strain>
    </source>
</reference>
<name>A0AAD9RDA3_9HYME</name>
<gene>
    <name evidence="2" type="ORF">KPH14_000460</name>
</gene>
<keyword evidence="1" id="KW-0812">Transmembrane</keyword>
<dbReference type="AlphaFoldDB" id="A0AAD9RDA3"/>
<evidence type="ECO:0000256" key="1">
    <source>
        <dbReference type="SAM" id="Phobius"/>
    </source>
</evidence>
<evidence type="ECO:0000313" key="2">
    <source>
        <dbReference type="EMBL" id="KAK2577633.1"/>
    </source>
</evidence>
<keyword evidence="1" id="KW-1133">Transmembrane helix</keyword>
<sequence>MDAPSTAAILSAIVGKWGGVFINVGVIIA</sequence>
<dbReference type="Proteomes" id="UP001258017">
    <property type="component" value="Unassembled WGS sequence"/>
</dbReference>
<proteinExistence type="predicted"/>
<dbReference type="EMBL" id="JAIFRP010003835">
    <property type="protein sequence ID" value="KAK2577633.1"/>
    <property type="molecule type" value="Genomic_DNA"/>
</dbReference>
<organism evidence="2 3">
    <name type="scientific">Odynerus spinipes</name>
    <dbReference type="NCBI Taxonomy" id="1348599"/>
    <lineage>
        <taxon>Eukaryota</taxon>
        <taxon>Metazoa</taxon>
        <taxon>Ecdysozoa</taxon>
        <taxon>Arthropoda</taxon>
        <taxon>Hexapoda</taxon>
        <taxon>Insecta</taxon>
        <taxon>Pterygota</taxon>
        <taxon>Neoptera</taxon>
        <taxon>Endopterygota</taxon>
        <taxon>Hymenoptera</taxon>
        <taxon>Apocrita</taxon>
        <taxon>Aculeata</taxon>
        <taxon>Vespoidea</taxon>
        <taxon>Vespidae</taxon>
        <taxon>Eumeninae</taxon>
        <taxon>Odynerus</taxon>
    </lineage>
</organism>
<comment type="caution">
    <text evidence="2">The sequence shown here is derived from an EMBL/GenBank/DDBJ whole genome shotgun (WGS) entry which is preliminary data.</text>
</comment>
<feature type="non-terminal residue" evidence="2">
    <location>
        <position position="29"/>
    </location>
</feature>
<reference evidence="2" key="1">
    <citation type="submission" date="2021-08" db="EMBL/GenBank/DDBJ databases">
        <authorList>
            <person name="Misof B."/>
            <person name="Oliver O."/>
            <person name="Podsiadlowski L."/>
            <person name="Donath A."/>
            <person name="Peters R."/>
            <person name="Mayer C."/>
            <person name="Rust J."/>
            <person name="Gunkel S."/>
            <person name="Lesny P."/>
            <person name="Martin S."/>
            <person name="Oeyen J.P."/>
            <person name="Petersen M."/>
            <person name="Panagiotis P."/>
            <person name="Wilbrandt J."/>
            <person name="Tanja T."/>
        </authorList>
    </citation>
    <scope>NUCLEOTIDE SEQUENCE</scope>
    <source>
        <strain evidence="2">GBR_01_08_01A</strain>
        <tissue evidence="2">Thorax + abdomen</tissue>
    </source>
</reference>
<keyword evidence="1" id="KW-0472">Membrane</keyword>
<feature type="transmembrane region" description="Helical" evidence="1">
    <location>
        <begin position="6"/>
        <end position="28"/>
    </location>
</feature>